<dbReference type="InterPro" id="IPR051410">
    <property type="entry name" value="Ferric/Cupric_Reductase"/>
</dbReference>
<keyword evidence="6 15" id="KW-0812">Transmembrane</keyword>
<feature type="domain" description="Ferric oxidoreductase" evidence="16">
    <location>
        <begin position="271"/>
        <end position="388"/>
    </location>
</feature>
<comment type="caution">
    <text evidence="19">The sequence shown here is derived from an EMBL/GenBank/DDBJ whole genome shotgun (WGS) entry which is preliminary data.</text>
</comment>
<feature type="transmembrane region" description="Helical" evidence="15">
    <location>
        <begin position="230"/>
        <end position="250"/>
    </location>
</feature>
<dbReference type="SUPFAM" id="SSF52343">
    <property type="entry name" value="Ferredoxin reductase-like, C-terminal NADP-linked domain"/>
    <property type="match status" value="1"/>
</dbReference>
<keyword evidence="3" id="KW-0813">Transport</keyword>
<feature type="transmembrane region" description="Helical" evidence="15">
    <location>
        <begin position="373"/>
        <end position="392"/>
    </location>
</feature>
<evidence type="ECO:0000256" key="9">
    <source>
        <dbReference type="ARBA" id="ARBA00022982"/>
    </source>
</evidence>
<evidence type="ECO:0000256" key="6">
    <source>
        <dbReference type="ARBA" id="ARBA00022692"/>
    </source>
</evidence>
<dbReference type="GO" id="GO:0006879">
    <property type="term" value="P:intracellular iron ion homeostasis"/>
    <property type="evidence" value="ECO:0007669"/>
    <property type="project" value="TreeGrafter"/>
</dbReference>
<dbReference type="PANTHER" id="PTHR32361:SF9">
    <property type="entry name" value="FERRIC REDUCTASE TRANSMEMBRANE COMPONENT 3-RELATED"/>
    <property type="match status" value="1"/>
</dbReference>
<accession>A0A1B7TCP3</accession>
<feature type="transmembrane region" description="Helical" evidence="15">
    <location>
        <begin position="160"/>
        <end position="188"/>
    </location>
</feature>
<keyword evidence="20" id="KW-1185">Reference proteome</keyword>
<dbReference type="OrthoDB" id="4494341at2759"/>
<dbReference type="GO" id="GO:0005886">
    <property type="term" value="C:plasma membrane"/>
    <property type="evidence" value="ECO:0007669"/>
    <property type="project" value="TreeGrafter"/>
</dbReference>
<keyword evidence="9" id="KW-0249">Electron transport</keyword>
<keyword evidence="10 15" id="KW-1133">Transmembrane helix</keyword>
<name>A0A1B7TCP3_9ASCO</name>
<evidence type="ECO:0008006" key="21">
    <source>
        <dbReference type="Google" id="ProtNLM"/>
    </source>
</evidence>
<dbReference type="InterPro" id="IPR013121">
    <property type="entry name" value="Fe_red_NAD-bd_6"/>
</dbReference>
<keyword evidence="7" id="KW-0274">FAD</keyword>
<feature type="domain" description="Ferric reductase NAD binding" evidence="18">
    <location>
        <begin position="541"/>
        <end position="700"/>
    </location>
</feature>
<evidence type="ECO:0000256" key="14">
    <source>
        <dbReference type="ARBA" id="ARBA00023136"/>
    </source>
</evidence>
<evidence type="ECO:0000313" key="19">
    <source>
        <dbReference type="EMBL" id="OBA26445.1"/>
    </source>
</evidence>
<evidence type="ECO:0000256" key="5">
    <source>
        <dbReference type="ARBA" id="ARBA00022630"/>
    </source>
</evidence>
<dbReference type="Gene3D" id="3.40.50.80">
    <property type="entry name" value="Nucleotide-binding domain of ferredoxin-NADP reductase (FNR) module"/>
    <property type="match status" value="1"/>
</dbReference>
<dbReference type="GO" id="GO:0006826">
    <property type="term" value="P:iron ion transport"/>
    <property type="evidence" value="ECO:0007669"/>
    <property type="project" value="TreeGrafter"/>
</dbReference>
<evidence type="ECO:0000256" key="1">
    <source>
        <dbReference type="ARBA" id="ARBA00001974"/>
    </source>
</evidence>
<evidence type="ECO:0000256" key="11">
    <source>
        <dbReference type="ARBA" id="ARBA00023002"/>
    </source>
</evidence>
<evidence type="ECO:0000256" key="2">
    <source>
        <dbReference type="ARBA" id="ARBA00004141"/>
    </source>
</evidence>
<evidence type="ECO:0000256" key="10">
    <source>
        <dbReference type="ARBA" id="ARBA00022989"/>
    </source>
</evidence>
<evidence type="ECO:0000259" key="18">
    <source>
        <dbReference type="Pfam" id="PF08030"/>
    </source>
</evidence>
<organism evidence="19 20">
    <name type="scientific">Hanseniaspora valbyensis NRRL Y-1626</name>
    <dbReference type="NCBI Taxonomy" id="766949"/>
    <lineage>
        <taxon>Eukaryota</taxon>
        <taxon>Fungi</taxon>
        <taxon>Dikarya</taxon>
        <taxon>Ascomycota</taxon>
        <taxon>Saccharomycotina</taxon>
        <taxon>Saccharomycetes</taxon>
        <taxon>Saccharomycodales</taxon>
        <taxon>Saccharomycodaceae</taxon>
        <taxon>Hanseniaspora</taxon>
    </lineage>
</organism>
<keyword evidence="5" id="KW-0285">Flavoprotein</keyword>
<dbReference type="EMBL" id="LXPE01000018">
    <property type="protein sequence ID" value="OBA26445.1"/>
    <property type="molecule type" value="Genomic_DNA"/>
</dbReference>
<evidence type="ECO:0000256" key="7">
    <source>
        <dbReference type="ARBA" id="ARBA00022827"/>
    </source>
</evidence>
<evidence type="ECO:0000256" key="12">
    <source>
        <dbReference type="ARBA" id="ARBA00023004"/>
    </source>
</evidence>
<keyword evidence="11" id="KW-0560">Oxidoreductase</keyword>
<evidence type="ECO:0000256" key="4">
    <source>
        <dbReference type="ARBA" id="ARBA00022617"/>
    </source>
</evidence>
<dbReference type="Proteomes" id="UP000092321">
    <property type="component" value="Unassembled WGS sequence"/>
</dbReference>
<dbReference type="GO" id="GO:0000293">
    <property type="term" value="F:ferric-chelate reductase activity"/>
    <property type="evidence" value="ECO:0007669"/>
    <property type="project" value="UniProtKB-ARBA"/>
</dbReference>
<evidence type="ECO:0000259" key="17">
    <source>
        <dbReference type="Pfam" id="PF08022"/>
    </source>
</evidence>
<dbReference type="AlphaFoldDB" id="A0A1B7TCP3"/>
<dbReference type="PANTHER" id="PTHR32361">
    <property type="entry name" value="FERRIC/CUPRIC REDUCTASE TRANSMEMBRANE COMPONENT"/>
    <property type="match status" value="1"/>
</dbReference>
<proteinExistence type="predicted"/>
<evidence type="ECO:0000256" key="13">
    <source>
        <dbReference type="ARBA" id="ARBA00023065"/>
    </source>
</evidence>
<protein>
    <recommendedName>
        <fullName evidence="21">FAD-binding FR-type domain-containing protein</fullName>
    </recommendedName>
</protein>
<comment type="cofactor">
    <cofactor evidence="1">
        <name>FAD</name>
        <dbReference type="ChEBI" id="CHEBI:57692"/>
    </cofactor>
</comment>
<keyword evidence="12" id="KW-0408">Iron</keyword>
<dbReference type="SFLD" id="SFLDG01168">
    <property type="entry name" value="Ferric_reductase_subgroup_(FRE"/>
    <property type="match status" value="1"/>
</dbReference>
<dbReference type="InterPro" id="IPR013130">
    <property type="entry name" value="Fe3_Rdtase_TM_dom"/>
</dbReference>
<keyword evidence="13" id="KW-0406">Ion transport</keyword>
<dbReference type="Pfam" id="PF08030">
    <property type="entry name" value="NAD_binding_6"/>
    <property type="match status" value="1"/>
</dbReference>
<keyword evidence="8" id="KW-0521">NADP</keyword>
<evidence type="ECO:0000259" key="16">
    <source>
        <dbReference type="Pfam" id="PF01794"/>
    </source>
</evidence>
<keyword evidence="4" id="KW-0479">Metal-binding</keyword>
<evidence type="ECO:0000256" key="8">
    <source>
        <dbReference type="ARBA" id="ARBA00022857"/>
    </source>
</evidence>
<sequence length="725" mass="83526">MKFTTLFGLLAIIFFQAKLLTASYVFEKWYLAQNLSPLYGCKYATTAVALYCVDDMQYYFNCQCEDVVAIGAMSYCAIENNVNLHEFVSNYNENCVELGYPAFTVDDIKAAYENATKYIETVEEYGTFNYTTDILRTPIAFQAADYTLGYDTYYYFYQNYSWGIIFGLIFLAFWVLVFAFGGIYQLFFKHLTSNKLVRLHNATWFRFYKQPVSLFGVEWGFLAFNKVETYVVAANIAIFLIGSCIKYHAFDGNFFFTGRASQISRYVGDRTGFLAMFPFNMCVLFASRNNFLLWCTGWNFASFLNYHKFLARLTIILSCVHGMAYWAYIVQIDYYAESYEDQYFIAGVAAVAIALVILITASYTFFRKRFYELFLLLHIGLAAGFIVAMWYHLNILEYIQTLLPLIAVWCLDRVLRVFRMFVMFGGYRSNKITIFENENGDKNDIFLRLDVDNYNKKWFNVKDGNIGFVYFQTWYGFWQSHPFTIIKIKENDSFAFVIKVKKGITSRIYKSIIATGGKSKNFKVCVEGPYGTTKTSLTRQYDNLSVVSVGTGVAGPIGYLNHHRNTEISEEKKNENVLYWGVKSLNVVNAFKKELLTLTNLENKKNIQIVIYCKNYDQRIDTDSTSSKEISSDGKEVVTESKEKSGDDIVVNSLIEELGPNVTINPGYLNSDVCVAKAFEENKSMMLMTCGLPKVCDEARYSFLKNLSKYEKEGSYNFIDESQVW</sequence>
<dbReference type="CDD" id="cd06186">
    <property type="entry name" value="NOX_Duox_like_FAD_NADP"/>
    <property type="match status" value="1"/>
</dbReference>
<reference evidence="20" key="1">
    <citation type="journal article" date="2016" name="Proc. Natl. Acad. Sci. U.S.A.">
        <title>Comparative genomics of biotechnologically important yeasts.</title>
        <authorList>
            <person name="Riley R."/>
            <person name="Haridas S."/>
            <person name="Wolfe K.H."/>
            <person name="Lopes M.R."/>
            <person name="Hittinger C.T."/>
            <person name="Goeker M."/>
            <person name="Salamov A.A."/>
            <person name="Wisecaver J.H."/>
            <person name="Long T.M."/>
            <person name="Calvey C.H."/>
            <person name="Aerts A.L."/>
            <person name="Barry K.W."/>
            <person name="Choi C."/>
            <person name="Clum A."/>
            <person name="Coughlan A.Y."/>
            <person name="Deshpande S."/>
            <person name="Douglass A.P."/>
            <person name="Hanson S.J."/>
            <person name="Klenk H.-P."/>
            <person name="LaButti K.M."/>
            <person name="Lapidus A."/>
            <person name="Lindquist E.A."/>
            <person name="Lipzen A.M."/>
            <person name="Meier-Kolthoff J.P."/>
            <person name="Ohm R.A."/>
            <person name="Otillar R.P."/>
            <person name="Pangilinan J.L."/>
            <person name="Peng Y."/>
            <person name="Rokas A."/>
            <person name="Rosa C.A."/>
            <person name="Scheuner C."/>
            <person name="Sibirny A.A."/>
            <person name="Slot J.C."/>
            <person name="Stielow J.B."/>
            <person name="Sun H."/>
            <person name="Kurtzman C.P."/>
            <person name="Blackwell M."/>
            <person name="Grigoriev I.V."/>
            <person name="Jeffries T.W."/>
        </authorList>
    </citation>
    <scope>NUCLEOTIDE SEQUENCE [LARGE SCALE GENOMIC DNA]</scope>
    <source>
        <strain evidence="20">NRRL Y-1626</strain>
    </source>
</reference>
<feature type="transmembrane region" description="Helical" evidence="15">
    <location>
        <begin position="343"/>
        <end position="366"/>
    </location>
</feature>
<dbReference type="InterPro" id="IPR039261">
    <property type="entry name" value="FNR_nucleotide-bd"/>
</dbReference>
<dbReference type="InterPro" id="IPR013112">
    <property type="entry name" value="FAD-bd_8"/>
</dbReference>
<keyword evidence="4" id="KW-0349">Heme</keyword>
<evidence type="ECO:0000256" key="3">
    <source>
        <dbReference type="ARBA" id="ARBA00022448"/>
    </source>
</evidence>
<keyword evidence="14 15" id="KW-0472">Membrane</keyword>
<evidence type="ECO:0000256" key="15">
    <source>
        <dbReference type="SAM" id="Phobius"/>
    </source>
</evidence>
<dbReference type="Pfam" id="PF08022">
    <property type="entry name" value="FAD_binding_8"/>
    <property type="match status" value="1"/>
</dbReference>
<comment type="subcellular location">
    <subcellularLocation>
        <location evidence="2">Membrane</location>
        <topology evidence="2">Multi-pass membrane protein</topology>
    </subcellularLocation>
</comment>
<dbReference type="Pfam" id="PF01794">
    <property type="entry name" value="Ferric_reduct"/>
    <property type="match status" value="1"/>
</dbReference>
<dbReference type="GO" id="GO:0015677">
    <property type="term" value="P:copper ion import"/>
    <property type="evidence" value="ECO:0007669"/>
    <property type="project" value="TreeGrafter"/>
</dbReference>
<gene>
    <name evidence="19" type="ORF">HANVADRAFT_49188</name>
</gene>
<evidence type="ECO:0000313" key="20">
    <source>
        <dbReference type="Proteomes" id="UP000092321"/>
    </source>
</evidence>
<dbReference type="SFLD" id="SFLDS00052">
    <property type="entry name" value="Ferric_Reductase_Domain"/>
    <property type="match status" value="1"/>
</dbReference>
<feature type="transmembrane region" description="Helical" evidence="15">
    <location>
        <begin position="309"/>
        <end position="331"/>
    </location>
</feature>
<feature type="domain" description="FAD-binding 8" evidence="17">
    <location>
        <begin position="455"/>
        <end position="533"/>
    </location>
</feature>